<dbReference type="EMBL" id="JAROCA020000001">
    <property type="protein sequence ID" value="MDY0404623.1"/>
    <property type="molecule type" value="Genomic_DNA"/>
</dbReference>
<keyword evidence="1" id="KW-0812">Transmembrane</keyword>
<sequence>MSKAKKAFLFLAYFLLLFFVIKINSTTIIEWLNKSMFPDYTMDATLEVNDSFANGVSLIFAITVFIYSILGSAIVSILVIDLLMFGLVFANQMKAMERNEFITFSELKTIASPKELLSFVDVSPAFALLIAIGIILVLIGLQFLISKLSKKVNFRVAKKIRIVLFAVSLTILVIIFVKPNDYNARVLKFEETHVHNHNPLQRAKRDGYLPTYLYAYGQTYLYG</sequence>
<name>A0ABU5CE80_9BACI</name>
<evidence type="ECO:0000256" key="1">
    <source>
        <dbReference type="SAM" id="Phobius"/>
    </source>
</evidence>
<keyword evidence="1" id="KW-1133">Transmembrane helix</keyword>
<comment type="caution">
    <text evidence="2">The sequence shown here is derived from an EMBL/GenBank/DDBJ whole genome shotgun (WGS) entry which is preliminary data.</text>
</comment>
<feature type="transmembrane region" description="Helical" evidence="1">
    <location>
        <begin position="160"/>
        <end position="177"/>
    </location>
</feature>
<organism evidence="2 3">
    <name type="scientific">Tigheibacillus jepli</name>
    <dbReference type="NCBI Taxonomy" id="3035914"/>
    <lineage>
        <taxon>Bacteria</taxon>
        <taxon>Bacillati</taxon>
        <taxon>Bacillota</taxon>
        <taxon>Bacilli</taxon>
        <taxon>Bacillales</taxon>
        <taxon>Bacillaceae</taxon>
        <taxon>Tigheibacillus</taxon>
    </lineage>
</organism>
<keyword evidence="1" id="KW-0472">Membrane</keyword>
<keyword evidence="3" id="KW-1185">Reference proteome</keyword>
<protein>
    <submittedName>
        <fullName evidence="2">Uncharacterized protein</fullName>
    </submittedName>
</protein>
<dbReference type="Proteomes" id="UP001228376">
    <property type="component" value="Unassembled WGS sequence"/>
</dbReference>
<reference evidence="2 3" key="1">
    <citation type="submission" date="2023-10" db="EMBL/GenBank/DDBJ databases">
        <title>179-bfca-hs.</title>
        <authorList>
            <person name="Miliotis G."/>
            <person name="Sengupta P."/>
            <person name="Hameed A."/>
            <person name="Chuvochina M."/>
            <person name="Mcdonagh F."/>
            <person name="Simpson A.C."/>
            <person name="Singh N.K."/>
            <person name="Rekha P.D."/>
            <person name="Raman K."/>
            <person name="Hugenholtz P."/>
            <person name="Venkateswaran K."/>
        </authorList>
    </citation>
    <scope>NUCLEOTIDE SEQUENCE [LARGE SCALE GENOMIC DNA]</scope>
    <source>
        <strain evidence="2 3">179-BFC-A-HS</strain>
    </source>
</reference>
<evidence type="ECO:0000313" key="2">
    <source>
        <dbReference type="EMBL" id="MDY0404623.1"/>
    </source>
</evidence>
<accession>A0ABU5CE80</accession>
<proteinExistence type="predicted"/>
<feature type="transmembrane region" description="Helical" evidence="1">
    <location>
        <begin position="125"/>
        <end position="145"/>
    </location>
</feature>
<feature type="transmembrane region" description="Helical" evidence="1">
    <location>
        <begin position="58"/>
        <end position="89"/>
    </location>
</feature>
<gene>
    <name evidence="2" type="ORF">P5G51_003660</name>
</gene>
<evidence type="ECO:0000313" key="3">
    <source>
        <dbReference type="Proteomes" id="UP001228376"/>
    </source>
</evidence>
<dbReference type="RefSeq" id="WP_320384249.1">
    <property type="nucleotide sequence ID" value="NZ_JAROCA020000001.1"/>
</dbReference>